<dbReference type="Proteomes" id="UP000199095">
    <property type="component" value="Unassembled WGS sequence"/>
</dbReference>
<sequence length="61" mass="7058">MQKGQTVFVVENNQFCKGEISWFLGNGEVQIILNDLTHNSLIVTRTYEIDLFTTFNEVTNF</sequence>
<dbReference type="EMBL" id="FOHJ01000008">
    <property type="protein sequence ID" value="SET80813.1"/>
    <property type="molecule type" value="Genomic_DNA"/>
</dbReference>
<evidence type="ECO:0000313" key="2">
    <source>
        <dbReference type="Proteomes" id="UP000199095"/>
    </source>
</evidence>
<accession>A0A1I0HCX8</accession>
<organism evidence="1 2">
    <name type="scientific">Salinibacillus kushneri</name>
    <dbReference type="NCBI Taxonomy" id="237682"/>
    <lineage>
        <taxon>Bacteria</taxon>
        <taxon>Bacillati</taxon>
        <taxon>Bacillota</taxon>
        <taxon>Bacilli</taxon>
        <taxon>Bacillales</taxon>
        <taxon>Bacillaceae</taxon>
        <taxon>Salinibacillus</taxon>
    </lineage>
</organism>
<keyword evidence="2" id="KW-1185">Reference proteome</keyword>
<dbReference type="AlphaFoldDB" id="A0A1I0HCX8"/>
<evidence type="ECO:0000313" key="1">
    <source>
        <dbReference type="EMBL" id="SET80813.1"/>
    </source>
</evidence>
<gene>
    <name evidence="1" type="ORF">SAMN05421676_108136</name>
</gene>
<proteinExistence type="predicted"/>
<reference evidence="2" key="1">
    <citation type="submission" date="2016-10" db="EMBL/GenBank/DDBJ databases">
        <authorList>
            <person name="Varghese N."/>
            <person name="Submissions S."/>
        </authorList>
    </citation>
    <scope>NUCLEOTIDE SEQUENCE [LARGE SCALE GENOMIC DNA]</scope>
    <source>
        <strain evidence="2">CGMCC 1.3566</strain>
    </source>
</reference>
<dbReference type="RefSeq" id="WP_093136241.1">
    <property type="nucleotide sequence ID" value="NZ_FOHJ01000008.1"/>
</dbReference>
<protein>
    <submittedName>
        <fullName evidence="1">Uncharacterized protein</fullName>
    </submittedName>
</protein>
<name>A0A1I0HCX8_9BACI</name>